<dbReference type="Proteomes" id="UP000887579">
    <property type="component" value="Unplaced"/>
</dbReference>
<reference evidence="2" key="1">
    <citation type="submission" date="2022-11" db="UniProtKB">
        <authorList>
            <consortium name="WormBaseParasite"/>
        </authorList>
    </citation>
    <scope>IDENTIFICATION</scope>
</reference>
<accession>A0AC34GGZ0</accession>
<dbReference type="WBParaSite" id="ES5_v2.g28972.t1">
    <property type="protein sequence ID" value="ES5_v2.g28972.t1"/>
    <property type="gene ID" value="ES5_v2.g28972"/>
</dbReference>
<proteinExistence type="predicted"/>
<name>A0AC34GGZ0_9BILA</name>
<protein>
    <submittedName>
        <fullName evidence="2">Protein kinase domain-containing protein</fullName>
    </submittedName>
</protein>
<evidence type="ECO:0000313" key="1">
    <source>
        <dbReference type="Proteomes" id="UP000887579"/>
    </source>
</evidence>
<organism evidence="1 2">
    <name type="scientific">Panagrolaimus sp. ES5</name>
    <dbReference type="NCBI Taxonomy" id="591445"/>
    <lineage>
        <taxon>Eukaryota</taxon>
        <taxon>Metazoa</taxon>
        <taxon>Ecdysozoa</taxon>
        <taxon>Nematoda</taxon>
        <taxon>Chromadorea</taxon>
        <taxon>Rhabditida</taxon>
        <taxon>Tylenchina</taxon>
        <taxon>Panagrolaimomorpha</taxon>
        <taxon>Panagrolaimoidea</taxon>
        <taxon>Panagrolaimidae</taxon>
        <taxon>Panagrolaimus</taxon>
    </lineage>
</organism>
<evidence type="ECO:0000313" key="2">
    <source>
        <dbReference type="WBParaSite" id="ES5_v2.g28972.t1"/>
    </source>
</evidence>
<sequence length="130" mass="14516">MRMAGAGASMGSATGADWLIDGEESVFLAHHYHIDDVLEKGPICTIYRATNRMTSKTFTVKSIDVQKYKACGFSMEDIDREITICASLRHHYFMQLKDAITGNNAVHMIFEYVEGSDICFEIVKRAAADI</sequence>